<name>A0A8X6UNZ9_NEPPI</name>
<organism evidence="1 2">
    <name type="scientific">Nephila pilipes</name>
    <name type="common">Giant wood spider</name>
    <name type="synonym">Nephila maculata</name>
    <dbReference type="NCBI Taxonomy" id="299642"/>
    <lineage>
        <taxon>Eukaryota</taxon>
        <taxon>Metazoa</taxon>
        <taxon>Ecdysozoa</taxon>
        <taxon>Arthropoda</taxon>
        <taxon>Chelicerata</taxon>
        <taxon>Arachnida</taxon>
        <taxon>Araneae</taxon>
        <taxon>Araneomorphae</taxon>
        <taxon>Entelegynae</taxon>
        <taxon>Araneoidea</taxon>
        <taxon>Nephilidae</taxon>
        <taxon>Nephila</taxon>
    </lineage>
</organism>
<accession>A0A8X6UNZ9</accession>
<evidence type="ECO:0000313" key="2">
    <source>
        <dbReference type="Proteomes" id="UP000887013"/>
    </source>
</evidence>
<reference evidence="1" key="1">
    <citation type="submission" date="2020-08" db="EMBL/GenBank/DDBJ databases">
        <title>Multicomponent nature underlies the extraordinary mechanical properties of spider dragline silk.</title>
        <authorList>
            <person name="Kono N."/>
            <person name="Nakamura H."/>
            <person name="Mori M."/>
            <person name="Yoshida Y."/>
            <person name="Ohtoshi R."/>
            <person name="Malay A.D."/>
            <person name="Moran D.A.P."/>
            <person name="Tomita M."/>
            <person name="Numata K."/>
            <person name="Arakawa K."/>
        </authorList>
    </citation>
    <scope>NUCLEOTIDE SEQUENCE</scope>
</reference>
<proteinExistence type="predicted"/>
<keyword evidence="2" id="KW-1185">Reference proteome</keyword>
<protein>
    <submittedName>
        <fullName evidence="1">Uncharacterized protein</fullName>
    </submittedName>
</protein>
<evidence type="ECO:0000313" key="1">
    <source>
        <dbReference type="EMBL" id="GFU43031.1"/>
    </source>
</evidence>
<dbReference type="Proteomes" id="UP000887013">
    <property type="component" value="Unassembled WGS sequence"/>
</dbReference>
<comment type="caution">
    <text evidence="1">The sequence shown here is derived from an EMBL/GenBank/DDBJ whole genome shotgun (WGS) entry which is preliminary data.</text>
</comment>
<dbReference type="EMBL" id="BMAW01085454">
    <property type="protein sequence ID" value="GFU43031.1"/>
    <property type="molecule type" value="Genomic_DNA"/>
</dbReference>
<gene>
    <name evidence="1" type="ORF">NPIL_456711</name>
</gene>
<dbReference type="AlphaFoldDB" id="A0A8X6UNZ9"/>
<sequence length="68" mass="7686">MPHHREPSLTVICGHARQAVPGRRVHKAISLKRQSPGQFLPSPPETEQWTSNSTIRLDSTLEQTEIVF</sequence>